<dbReference type="RefSeq" id="WP_070154313.1">
    <property type="nucleotide sequence ID" value="NZ_MKQS01000011.1"/>
</dbReference>
<dbReference type="Proteomes" id="UP000186931">
    <property type="component" value="Unassembled WGS sequence"/>
</dbReference>
<keyword evidence="4 6" id="KW-1133">Transmembrane helix</keyword>
<dbReference type="Pfam" id="PF01545">
    <property type="entry name" value="Cation_efflux"/>
    <property type="match status" value="1"/>
</dbReference>
<evidence type="ECO:0000256" key="2">
    <source>
        <dbReference type="ARBA" id="ARBA00022692"/>
    </source>
</evidence>
<dbReference type="InterPro" id="IPR027469">
    <property type="entry name" value="Cation_efflux_TMD_sf"/>
</dbReference>
<evidence type="ECO:0000259" key="7">
    <source>
        <dbReference type="Pfam" id="PF01545"/>
    </source>
</evidence>
<name>A0A1E8E317_9GAMM</name>
<organism evidence="8 9">
    <name type="scientific">Acinetobacter towneri</name>
    <dbReference type="NCBI Taxonomy" id="202956"/>
    <lineage>
        <taxon>Bacteria</taxon>
        <taxon>Pseudomonadati</taxon>
        <taxon>Pseudomonadota</taxon>
        <taxon>Gammaproteobacteria</taxon>
        <taxon>Moraxellales</taxon>
        <taxon>Moraxellaceae</taxon>
        <taxon>Acinetobacter</taxon>
    </lineage>
</organism>
<comment type="subcellular location">
    <subcellularLocation>
        <location evidence="1">Membrane</location>
        <topology evidence="1">Multi-pass membrane protein</topology>
    </subcellularLocation>
</comment>
<dbReference type="GO" id="GO:0005385">
    <property type="term" value="F:zinc ion transmembrane transporter activity"/>
    <property type="evidence" value="ECO:0007669"/>
    <property type="project" value="TreeGrafter"/>
</dbReference>
<evidence type="ECO:0000313" key="8">
    <source>
        <dbReference type="EMBL" id="OFE43593.1"/>
    </source>
</evidence>
<dbReference type="InterPro" id="IPR050681">
    <property type="entry name" value="CDF/SLC30A"/>
</dbReference>
<feature type="transmembrane region" description="Helical" evidence="6">
    <location>
        <begin position="267"/>
        <end position="288"/>
    </location>
</feature>
<dbReference type="GO" id="GO:0046872">
    <property type="term" value="F:metal ion binding"/>
    <property type="evidence" value="ECO:0007669"/>
    <property type="project" value="InterPro"/>
</dbReference>
<keyword evidence="3" id="KW-0862">Zinc</keyword>
<feature type="transmembrane region" description="Helical" evidence="6">
    <location>
        <begin position="178"/>
        <end position="200"/>
    </location>
</feature>
<dbReference type="EMBL" id="MKQS01000011">
    <property type="protein sequence ID" value="OFE43593.1"/>
    <property type="molecule type" value="Genomic_DNA"/>
</dbReference>
<dbReference type="Gene3D" id="1.20.1510.10">
    <property type="entry name" value="Cation efflux protein transmembrane domain"/>
    <property type="match status" value="1"/>
</dbReference>
<dbReference type="STRING" id="202956.BJN41_05760"/>
<dbReference type="PANTHER" id="PTHR11562:SF17">
    <property type="entry name" value="RE54080P-RELATED"/>
    <property type="match status" value="1"/>
</dbReference>
<keyword evidence="2 6" id="KW-0812">Transmembrane</keyword>
<evidence type="ECO:0000256" key="4">
    <source>
        <dbReference type="ARBA" id="ARBA00022989"/>
    </source>
</evidence>
<evidence type="ECO:0000256" key="5">
    <source>
        <dbReference type="ARBA" id="ARBA00023136"/>
    </source>
</evidence>
<sequence>MSSSTQDPQSNQDKNLENQNLNNTGCGCDTQKNVNQPCATAPTHSKSCGDTGCGSSCDTEKSCADQNSCTSATTAKTDKSTVVGSELLSPWVSAYHIPKMDCGAEEQMVRIALADHNDIAALSFDLPARLLKVYHNNQSATEITHKLEALGLGAVLQQTEANTQTELPVSNSAAQLKVLYALLGINAAMFLVELIAGLIASSTGLIADSLDMFADAAVYGLALFVVGQSAKKQLKAAHLSGWVQLALAALVIVDVLRRFVLGSEPESMLMMLIGAAALVANVTCLWLISGHKDGGTHMQASYIFSANDVIVNLGVIIAGGLVMLTGSNYPDLIIGLIVAMFVLNGARKILSLK</sequence>
<reference evidence="8 9" key="1">
    <citation type="submission" date="2016-10" db="EMBL/GenBank/DDBJ databases">
        <title>Genome of airborne Acinetobacter sp. 5-2Ac02 in the hospital environment: Species near to Acinetobacter towneri.</title>
        <authorList>
            <person name="Barbosa B."/>
            <person name="Fernandez-Garcia L."/>
            <person name="Gato E."/>
            <person name="Leao R."/>
            <person name="Albano R."/>
            <person name="Fernandez B."/>
            <person name="Fernandez-Cuenca F."/>
            <person name="Marques E."/>
            <person name="Tomas M."/>
        </authorList>
    </citation>
    <scope>NUCLEOTIDE SEQUENCE [LARGE SCALE GENOMIC DNA]</scope>
    <source>
        <strain evidence="8 9">5-2Ac02</strain>
    </source>
</reference>
<feature type="transmembrane region" description="Helical" evidence="6">
    <location>
        <begin position="332"/>
        <end position="350"/>
    </location>
</feature>
<feature type="transmembrane region" description="Helical" evidence="6">
    <location>
        <begin position="309"/>
        <end position="326"/>
    </location>
</feature>
<keyword evidence="3" id="KW-0406">Ion transport</keyword>
<dbReference type="eggNOG" id="COG1230">
    <property type="taxonomic scope" value="Bacteria"/>
</dbReference>
<dbReference type="SUPFAM" id="SSF55008">
    <property type="entry name" value="HMA, heavy metal-associated domain"/>
    <property type="match status" value="1"/>
</dbReference>
<evidence type="ECO:0000256" key="3">
    <source>
        <dbReference type="ARBA" id="ARBA00022906"/>
    </source>
</evidence>
<gene>
    <name evidence="8" type="ORF">BJN41_05760</name>
</gene>
<dbReference type="AlphaFoldDB" id="A0A1E8E317"/>
<keyword evidence="3" id="KW-0864">Zinc transport</keyword>
<dbReference type="InterPro" id="IPR036163">
    <property type="entry name" value="HMA_dom_sf"/>
</dbReference>
<dbReference type="PANTHER" id="PTHR11562">
    <property type="entry name" value="CATION EFFLUX PROTEIN/ ZINC TRANSPORTER"/>
    <property type="match status" value="1"/>
</dbReference>
<proteinExistence type="predicted"/>
<evidence type="ECO:0000256" key="1">
    <source>
        <dbReference type="ARBA" id="ARBA00004141"/>
    </source>
</evidence>
<comment type="caution">
    <text evidence="8">The sequence shown here is derived from an EMBL/GenBank/DDBJ whole genome shotgun (WGS) entry which is preliminary data.</text>
</comment>
<dbReference type="GO" id="GO:0005886">
    <property type="term" value="C:plasma membrane"/>
    <property type="evidence" value="ECO:0007669"/>
    <property type="project" value="TreeGrafter"/>
</dbReference>
<feature type="transmembrane region" description="Helical" evidence="6">
    <location>
        <begin position="212"/>
        <end position="230"/>
    </location>
</feature>
<accession>A0A1E8E317</accession>
<keyword evidence="3" id="KW-0813">Transport</keyword>
<feature type="domain" description="Cation efflux protein transmembrane" evidence="7">
    <location>
        <begin position="181"/>
        <end position="350"/>
    </location>
</feature>
<evidence type="ECO:0000313" key="9">
    <source>
        <dbReference type="Proteomes" id="UP000186931"/>
    </source>
</evidence>
<evidence type="ECO:0000256" key="6">
    <source>
        <dbReference type="SAM" id="Phobius"/>
    </source>
</evidence>
<dbReference type="InterPro" id="IPR058533">
    <property type="entry name" value="Cation_efflux_TM"/>
</dbReference>
<keyword evidence="5 6" id="KW-0472">Membrane</keyword>
<protein>
    <submittedName>
        <fullName evidence="8">Cation transporter</fullName>
    </submittedName>
</protein>
<feature type="transmembrane region" description="Helical" evidence="6">
    <location>
        <begin position="242"/>
        <end position="261"/>
    </location>
</feature>
<dbReference type="SUPFAM" id="SSF161111">
    <property type="entry name" value="Cation efflux protein transmembrane domain-like"/>
    <property type="match status" value="1"/>
</dbReference>